<dbReference type="GO" id="GO:0008483">
    <property type="term" value="F:transaminase activity"/>
    <property type="evidence" value="ECO:0007669"/>
    <property type="project" value="UniProtKB-KW"/>
</dbReference>
<gene>
    <name evidence="3" type="ORF">CMUC_1199</name>
</gene>
<dbReference type="PANTHER" id="PTHR30244:SF34">
    <property type="entry name" value="DTDP-4-AMINO-4,6-DIDEOXYGALACTOSE TRANSAMINASE"/>
    <property type="match status" value="1"/>
</dbReference>
<dbReference type="Gene3D" id="3.40.640.10">
    <property type="entry name" value="Type I PLP-dependent aspartate aminotransferase-like (Major domain)"/>
    <property type="match status" value="1"/>
</dbReference>
<dbReference type="Pfam" id="PF01041">
    <property type="entry name" value="DegT_DnrJ_EryC1"/>
    <property type="match status" value="1"/>
</dbReference>
<keyword evidence="3" id="KW-0808">Transferase</keyword>
<dbReference type="GO" id="GO:0030170">
    <property type="term" value="F:pyridoxal phosphate binding"/>
    <property type="evidence" value="ECO:0007669"/>
    <property type="project" value="TreeGrafter"/>
</dbReference>
<organism evidence="3 4">
    <name type="scientific">Campylobacter mucosalis CCUG 21559</name>
    <dbReference type="NCBI Taxonomy" id="1032067"/>
    <lineage>
        <taxon>Bacteria</taxon>
        <taxon>Pseudomonadati</taxon>
        <taxon>Campylobacterota</taxon>
        <taxon>Epsilonproteobacteria</taxon>
        <taxon>Campylobacterales</taxon>
        <taxon>Campylobacteraceae</taxon>
        <taxon>Campylobacter</taxon>
    </lineage>
</organism>
<dbReference type="CDD" id="cd00616">
    <property type="entry name" value="AHBA_syn"/>
    <property type="match status" value="1"/>
</dbReference>
<dbReference type="Gene3D" id="3.90.1150.10">
    <property type="entry name" value="Aspartate Aminotransferase, domain 1"/>
    <property type="match status" value="1"/>
</dbReference>
<comment type="similarity">
    <text evidence="1 2">Belongs to the DegT/DnrJ/EryC1 family.</text>
</comment>
<dbReference type="InterPro" id="IPR000653">
    <property type="entry name" value="DegT/StrS_aminotransferase"/>
</dbReference>
<dbReference type="EMBL" id="CP012542">
    <property type="protein sequence ID" value="QCD44969.1"/>
    <property type="molecule type" value="Genomic_DNA"/>
</dbReference>
<evidence type="ECO:0000256" key="1">
    <source>
        <dbReference type="ARBA" id="ARBA00037999"/>
    </source>
</evidence>
<dbReference type="PANTHER" id="PTHR30244">
    <property type="entry name" value="TRANSAMINASE"/>
    <property type="match status" value="1"/>
</dbReference>
<dbReference type="Proteomes" id="UP000503264">
    <property type="component" value="Chromosome"/>
</dbReference>
<dbReference type="AlphaFoldDB" id="A0A6G5QH83"/>
<keyword evidence="2" id="KW-0663">Pyridoxal phosphate</keyword>
<proteinExistence type="inferred from homology"/>
<dbReference type="PIRSF" id="PIRSF000390">
    <property type="entry name" value="PLP_StrS"/>
    <property type="match status" value="1"/>
</dbReference>
<dbReference type="SUPFAM" id="SSF53383">
    <property type="entry name" value="PLP-dependent transferases"/>
    <property type="match status" value="1"/>
</dbReference>
<evidence type="ECO:0000313" key="3">
    <source>
        <dbReference type="EMBL" id="QCD44969.1"/>
    </source>
</evidence>
<dbReference type="InterPro" id="IPR015422">
    <property type="entry name" value="PyrdxlP-dep_Trfase_small"/>
</dbReference>
<reference evidence="3 4" key="1">
    <citation type="submission" date="2016-07" db="EMBL/GenBank/DDBJ databases">
        <title>Comparative genomics of the Campylobacter concisus group.</title>
        <authorList>
            <person name="Miller W.G."/>
            <person name="Yee E."/>
            <person name="Chapman M.H."/>
            <person name="Huynh S."/>
            <person name="Bono J.L."/>
            <person name="On S.L.W."/>
            <person name="StLeger J."/>
            <person name="Foster G."/>
            <person name="Parker C.T."/>
        </authorList>
    </citation>
    <scope>NUCLEOTIDE SEQUENCE [LARGE SCALE GENOMIC DNA]</scope>
    <source>
        <strain evidence="3 4">CCUG 21559</strain>
    </source>
</reference>
<name>A0A6G5QH83_9BACT</name>
<dbReference type="RefSeq" id="WP_171993882.1">
    <property type="nucleotide sequence ID" value="NZ_CP012542.1"/>
</dbReference>
<evidence type="ECO:0000256" key="2">
    <source>
        <dbReference type="RuleBase" id="RU004508"/>
    </source>
</evidence>
<dbReference type="InterPro" id="IPR015421">
    <property type="entry name" value="PyrdxlP-dep_Trfase_major"/>
</dbReference>
<accession>A0A6G5QH83</accession>
<keyword evidence="4" id="KW-1185">Reference proteome</keyword>
<dbReference type="InterPro" id="IPR015424">
    <property type="entry name" value="PyrdxlP-dep_Trfase"/>
</dbReference>
<sequence>MEEISFYRPTITEREIELITEALHTQNSGMVKRLEEALKEYFDTKHIISTNNNAAAYHLSLCAMDIKRGDKFMCSVNAFPGIAQAIRHFDAEPIFVDINEDDFGIDPAALKIALEKHNHKKLKGIFLNHVAGQSAQLDEIYAIAKEYNIKVLEDANRAMGLTYKGKKLGSMESLISCFQINSQLKDPIAAAGFIMTNDDEIAKKANLLRNYALTTGIDKYGNLSYIYDVTDIGVKYDITTINAAYALAQFEKDAQLIKRRQEIASYYDAELKDCPHISTPVKKREHIYTQYIIKIDKNRDSFARELLERGINTSLHYIPIHLLSYYKNKYALKVNAFPNALKTYQQILSIPIYNALTDAQVERIVKEIKAVAHARV</sequence>
<keyword evidence="3" id="KW-0032">Aminotransferase</keyword>
<protein>
    <submittedName>
        <fullName evidence="3">Aminotransferase, DegT/DnrJ/EryC1/StrS family</fullName>
    </submittedName>
</protein>
<dbReference type="GO" id="GO:0000271">
    <property type="term" value="P:polysaccharide biosynthetic process"/>
    <property type="evidence" value="ECO:0007669"/>
    <property type="project" value="TreeGrafter"/>
</dbReference>
<evidence type="ECO:0000313" key="4">
    <source>
        <dbReference type="Proteomes" id="UP000503264"/>
    </source>
</evidence>